<keyword evidence="2" id="KW-1185">Reference proteome</keyword>
<evidence type="ECO:0000313" key="1">
    <source>
        <dbReference type="EMBL" id="KAI9912534.1"/>
    </source>
</evidence>
<accession>A0ACC0W1C0</accession>
<comment type="caution">
    <text evidence="1">The sequence shown here is derived from an EMBL/GenBank/DDBJ whole genome shotgun (WGS) entry which is preliminary data.</text>
</comment>
<name>A0ACC0W1C0_9STRA</name>
<reference evidence="1 2" key="1">
    <citation type="journal article" date="2022" name="bioRxiv">
        <title>The genome of the oomycete Peronosclerospora sorghi, a cosmopolitan pathogen of maize and sorghum, is inflated with dispersed pseudogenes.</title>
        <authorList>
            <person name="Fletcher K."/>
            <person name="Martin F."/>
            <person name="Isakeit T."/>
            <person name="Cavanaugh K."/>
            <person name="Magill C."/>
            <person name="Michelmore R."/>
        </authorList>
    </citation>
    <scope>NUCLEOTIDE SEQUENCE [LARGE SCALE GENOMIC DNA]</scope>
    <source>
        <strain evidence="1">P6</strain>
    </source>
</reference>
<evidence type="ECO:0000313" key="2">
    <source>
        <dbReference type="Proteomes" id="UP001163321"/>
    </source>
</evidence>
<sequence length="106" mass="12253">MNEGNYVVVPTSEVWCYADSNEKQREQVFFIDDKPSHFTRVTQLLQDKGMNLANTREVEQIARMKSKGVEGTNEDGLLLEYLEDILGSNVYVEPTDRVWHEVETVQ</sequence>
<gene>
    <name evidence="1" type="ORF">PsorP6_006722</name>
</gene>
<dbReference type="Proteomes" id="UP001163321">
    <property type="component" value="Chromosome 4"/>
</dbReference>
<protein>
    <submittedName>
        <fullName evidence="1">Uncharacterized protein</fullName>
    </submittedName>
</protein>
<dbReference type="EMBL" id="CM047583">
    <property type="protein sequence ID" value="KAI9912534.1"/>
    <property type="molecule type" value="Genomic_DNA"/>
</dbReference>
<proteinExistence type="predicted"/>
<organism evidence="1 2">
    <name type="scientific">Peronosclerospora sorghi</name>
    <dbReference type="NCBI Taxonomy" id="230839"/>
    <lineage>
        <taxon>Eukaryota</taxon>
        <taxon>Sar</taxon>
        <taxon>Stramenopiles</taxon>
        <taxon>Oomycota</taxon>
        <taxon>Peronosporomycetes</taxon>
        <taxon>Peronosporales</taxon>
        <taxon>Peronosporaceae</taxon>
        <taxon>Peronosclerospora</taxon>
    </lineage>
</organism>